<dbReference type="RefSeq" id="WP_272860254.1">
    <property type="nucleotide sequence ID" value="NZ_CP067134.1"/>
</dbReference>
<feature type="transmembrane region" description="Helical" evidence="7">
    <location>
        <begin position="162"/>
        <end position="182"/>
    </location>
</feature>
<feature type="transmembrane region" description="Helical" evidence="7">
    <location>
        <begin position="25"/>
        <end position="48"/>
    </location>
</feature>
<gene>
    <name evidence="10" type="ORF">JHW45_07425</name>
</gene>
<organism evidence="10 11">
    <name type="scientific">Paracoccus stylophorae</name>
    <dbReference type="NCBI Taxonomy" id="659350"/>
    <lineage>
        <taxon>Bacteria</taxon>
        <taxon>Pseudomonadati</taxon>
        <taxon>Pseudomonadota</taxon>
        <taxon>Alphaproteobacteria</taxon>
        <taxon>Rhodobacterales</taxon>
        <taxon>Paracoccaceae</taxon>
        <taxon>Paracoccus</taxon>
    </lineage>
</organism>
<evidence type="ECO:0000256" key="7">
    <source>
        <dbReference type="SAM" id="Phobius"/>
    </source>
</evidence>
<evidence type="ECO:0000256" key="6">
    <source>
        <dbReference type="ARBA" id="ARBA00023136"/>
    </source>
</evidence>
<accession>A0ABY7SYP9</accession>
<dbReference type="PROSITE" id="PS00211">
    <property type="entry name" value="ABC_TRANSPORTER_1"/>
    <property type="match status" value="1"/>
</dbReference>
<evidence type="ECO:0000256" key="5">
    <source>
        <dbReference type="ARBA" id="ARBA00022989"/>
    </source>
</evidence>
<dbReference type="SUPFAM" id="SSF52540">
    <property type="entry name" value="P-loop containing nucleoside triphosphate hydrolases"/>
    <property type="match status" value="1"/>
</dbReference>
<feature type="domain" description="ABC transporter" evidence="8">
    <location>
        <begin position="338"/>
        <end position="542"/>
    </location>
</feature>
<keyword evidence="3" id="KW-0547">Nucleotide-binding</keyword>
<name>A0ABY7SYP9_9RHOB</name>
<protein>
    <submittedName>
        <fullName evidence="10">ATP-binding cassette domain-containing protein</fullName>
    </submittedName>
</protein>
<feature type="transmembrane region" description="Helical" evidence="7">
    <location>
        <begin position="275"/>
        <end position="296"/>
    </location>
</feature>
<dbReference type="InterPro" id="IPR017871">
    <property type="entry name" value="ABC_transporter-like_CS"/>
</dbReference>
<keyword evidence="5 7" id="KW-1133">Transmembrane helix</keyword>
<dbReference type="Pfam" id="PF00664">
    <property type="entry name" value="ABC_membrane"/>
    <property type="match status" value="1"/>
</dbReference>
<dbReference type="InterPro" id="IPR027417">
    <property type="entry name" value="P-loop_NTPase"/>
</dbReference>
<dbReference type="SMART" id="SM00382">
    <property type="entry name" value="AAA"/>
    <property type="match status" value="1"/>
</dbReference>
<dbReference type="PROSITE" id="PS50893">
    <property type="entry name" value="ABC_TRANSPORTER_2"/>
    <property type="match status" value="1"/>
</dbReference>
<dbReference type="PROSITE" id="PS51318">
    <property type="entry name" value="TAT"/>
    <property type="match status" value="1"/>
</dbReference>
<keyword evidence="6 7" id="KW-0472">Membrane</keyword>
<sequence length="544" mass="56812">MTSPRQTEATLSALTAPPRRRLRRAAAAAVLAEALWLPQAALLAWALAAMATGAALQTGWAILGVAGLGCARAGLGMAGAAQAEIAADAVIGAARAECLERADRRAPEADAPSSAATAALIVDKLAMLRPWLLRWHPARARVAVVPLLILAVSFAISWIAGLILAISGPLIPVFMALIGLAARDASARQMDEITSLNALLVDRLGALVDIRLLEAREAMLEDFRARADRLRARTMRVLRIAFLSSAVLELFAALGVAMMAVYVGFSLLGALNFGAWGAPMTMGEGIFLLLLAPAFFQPLRDVAAAWHDRIAAQAVAADLLADRAVPVARILGQGGPALPLSGTITVRGLAIRDLRFPDLDIAPGEAVALTGPSGAGKTTLLLALAGMIPSHGAIRVGDVALTDATADRWRAGMAMIPQRVHFLDFTLRENLSADAPDDRIAAALDLAQAAPIVARLPQGLGTRLGEQGAGVSGGEARRLTIARAALRAPAVILADEPTADLDDATAAQVIAGLRRLHRQGATLIVASHDPRLIAELPRRIEVRG</sequence>
<dbReference type="InterPro" id="IPR011527">
    <property type="entry name" value="ABC1_TM_dom"/>
</dbReference>
<evidence type="ECO:0000313" key="10">
    <source>
        <dbReference type="EMBL" id="WCR12151.1"/>
    </source>
</evidence>
<keyword evidence="2 7" id="KW-0812">Transmembrane</keyword>
<evidence type="ECO:0000259" key="9">
    <source>
        <dbReference type="PROSITE" id="PS50929"/>
    </source>
</evidence>
<dbReference type="Pfam" id="PF00005">
    <property type="entry name" value="ABC_tran"/>
    <property type="match status" value="1"/>
</dbReference>
<dbReference type="CDD" id="cd18584">
    <property type="entry name" value="ABC_6TM_AarD_CydD"/>
    <property type="match status" value="1"/>
</dbReference>
<evidence type="ECO:0000259" key="8">
    <source>
        <dbReference type="PROSITE" id="PS50893"/>
    </source>
</evidence>
<dbReference type="InterPro" id="IPR039421">
    <property type="entry name" value="Type_1_exporter"/>
</dbReference>
<dbReference type="GO" id="GO:0005524">
    <property type="term" value="F:ATP binding"/>
    <property type="evidence" value="ECO:0007669"/>
    <property type="project" value="UniProtKB-KW"/>
</dbReference>
<reference evidence="10 11" key="1">
    <citation type="submission" date="2021-01" db="EMBL/GenBank/DDBJ databases">
        <title>Biogeographic distribution of Paracoccus.</title>
        <authorList>
            <person name="Hollensteiner J."/>
            <person name="Leineberger J."/>
            <person name="Brinkhoff T."/>
            <person name="Daniel R."/>
        </authorList>
    </citation>
    <scope>NUCLEOTIDE SEQUENCE [LARGE SCALE GENOMIC DNA]</scope>
    <source>
        <strain evidence="10 11">LMG25392</strain>
    </source>
</reference>
<dbReference type="PANTHER" id="PTHR24221:SF261">
    <property type="entry name" value="GLUTATHIONE_L-CYSTEINE TRANSPORT SYSTEM ATP-BINDING_PERMEASE PROTEIN CYDD"/>
    <property type="match status" value="1"/>
</dbReference>
<evidence type="ECO:0000256" key="1">
    <source>
        <dbReference type="ARBA" id="ARBA00004651"/>
    </source>
</evidence>
<feature type="domain" description="ABC transmembrane type-1" evidence="9">
    <location>
        <begin position="25"/>
        <end position="311"/>
    </location>
</feature>
<dbReference type="SUPFAM" id="SSF90123">
    <property type="entry name" value="ABC transporter transmembrane region"/>
    <property type="match status" value="1"/>
</dbReference>
<evidence type="ECO:0000256" key="4">
    <source>
        <dbReference type="ARBA" id="ARBA00022840"/>
    </source>
</evidence>
<keyword evidence="4 10" id="KW-0067">ATP-binding</keyword>
<keyword evidence="11" id="KW-1185">Reference proteome</keyword>
<feature type="transmembrane region" description="Helical" evidence="7">
    <location>
        <begin position="54"/>
        <end position="75"/>
    </location>
</feature>
<dbReference type="EMBL" id="CP067134">
    <property type="protein sequence ID" value="WCR12151.1"/>
    <property type="molecule type" value="Genomic_DNA"/>
</dbReference>
<comment type="subcellular location">
    <subcellularLocation>
        <location evidence="1">Cell membrane</location>
        <topology evidence="1">Multi-pass membrane protein</topology>
    </subcellularLocation>
</comment>
<dbReference type="Gene3D" id="3.40.50.300">
    <property type="entry name" value="P-loop containing nucleotide triphosphate hydrolases"/>
    <property type="match status" value="1"/>
</dbReference>
<feature type="transmembrane region" description="Helical" evidence="7">
    <location>
        <begin position="138"/>
        <end position="156"/>
    </location>
</feature>
<evidence type="ECO:0000256" key="2">
    <source>
        <dbReference type="ARBA" id="ARBA00022692"/>
    </source>
</evidence>
<dbReference type="Proteomes" id="UP001218412">
    <property type="component" value="Chromosome"/>
</dbReference>
<dbReference type="InterPro" id="IPR006311">
    <property type="entry name" value="TAT_signal"/>
</dbReference>
<dbReference type="Gene3D" id="1.20.1560.10">
    <property type="entry name" value="ABC transporter type 1, transmembrane domain"/>
    <property type="match status" value="1"/>
</dbReference>
<evidence type="ECO:0000313" key="11">
    <source>
        <dbReference type="Proteomes" id="UP001218412"/>
    </source>
</evidence>
<dbReference type="InterPro" id="IPR003439">
    <property type="entry name" value="ABC_transporter-like_ATP-bd"/>
</dbReference>
<proteinExistence type="predicted"/>
<dbReference type="PROSITE" id="PS50929">
    <property type="entry name" value="ABC_TM1F"/>
    <property type="match status" value="1"/>
</dbReference>
<dbReference type="PANTHER" id="PTHR24221">
    <property type="entry name" value="ATP-BINDING CASSETTE SUB-FAMILY B"/>
    <property type="match status" value="1"/>
</dbReference>
<dbReference type="InterPro" id="IPR003593">
    <property type="entry name" value="AAA+_ATPase"/>
</dbReference>
<feature type="transmembrane region" description="Helical" evidence="7">
    <location>
        <begin position="240"/>
        <end position="263"/>
    </location>
</feature>
<evidence type="ECO:0000256" key="3">
    <source>
        <dbReference type="ARBA" id="ARBA00022741"/>
    </source>
</evidence>
<dbReference type="InterPro" id="IPR036640">
    <property type="entry name" value="ABC1_TM_sf"/>
</dbReference>